<organism evidence="1 2">
    <name type="scientific">Polarella glacialis</name>
    <name type="common">Dinoflagellate</name>
    <dbReference type="NCBI Taxonomy" id="89957"/>
    <lineage>
        <taxon>Eukaryota</taxon>
        <taxon>Sar</taxon>
        <taxon>Alveolata</taxon>
        <taxon>Dinophyceae</taxon>
        <taxon>Suessiales</taxon>
        <taxon>Suessiaceae</taxon>
        <taxon>Polarella</taxon>
    </lineage>
</organism>
<evidence type="ECO:0000313" key="1">
    <source>
        <dbReference type="EMBL" id="CAE8609639.1"/>
    </source>
</evidence>
<sequence length="108" mass="12181">MLRCIVNSFSVPLLCHSQASCFYGSTFNAVAFTTWTLLYAVPRWQEDVYEPIFDSPQPSVTLAWQACTLYAVADEPSTPRSNRAALCLLVLNIVAYSMSFHFLQCRDC</sequence>
<protein>
    <submittedName>
        <fullName evidence="1">Uncharacterized protein</fullName>
    </submittedName>
</protein>
<accession>A0A813FCW1</accession>
<name>A0A813FCW1_POLGL</name>
<proteinExistence type="predicted"/>
<comment type="caution">
    <text evidence="1">The sequence shown here is derived from an EMBL/GenBank/DDBJ whole genome shotgun (WGS) entry which is preliminary data.</text>
</comment>
<dbReference type="Proteomes" id="UP000654075">
    <property type="component" value="Unassembled WGS sequence"/>
</dbReference>
<dbReference type="AlphaFoldDB" id="A0A813FCW1"/>
<dbReference type="EMBL" id="CAJNNV010024375">
    <property type="protein sequence ID" value="CAE8609639.1"/>
    <property type="molecule type" value="Genomic_DNA"/>
</dbReference>
<evidence type="ECO:0000313" key="2">
    <source>
        <dbReference type="Proteomes" id="UP000654075"/>
    </source>
</evidence>
<gene>
    <name evidence="1" type="ORF">PGLA1383_LOCUS27465</name>
</gene>
<reference evidence="1" key="1">
    <citation type="submission" date="2021-02" db="EMBL/GenBank/DDBJ databases">
        <authorList>
            <person name="Dougan E. K."/>
            <person name="Rhodes N."/>
            <person name="Thang M."/>
            <person name="Chan C."/>
        </authorList>
    </citation>
    <scope>NUCLEOTIDE SEQUENCE</scope>
</reference>
<keyword evidence="2" id="KW-1185">Reference proteome</keyword>